<evidence type="ECO:0000256" key="7">
    <source>
        <dbReference type="ARBA" id="ARBA00022892"/>
    </source>
</evidence>
<evidence type="ECO:0000256" key="4">
    <source>
        <dbReference type="ARBA" id="ARBA00022490"/>
    </source>
</evidence>
<dbReference type="SUPFAM" id="SSF49348">
    <property type="entry name" value="Clathrin adaptor appendage domain"/>
    <property type="match status" value="1"/>
</dbReference>
<evidence type="ECO:0000256" key="5">
    <source>
        <dbReference type="ARBA" id="ARBA00022553"/>
    </source>
</evidence>
<feature type="domain" description="Coatomer gamma subunit appendage Ig-like subdomain" evidence="15">
    <location>
        <begin position="582"/>
        <end position="728"/>
    </location>
</feature>
<evidence type="ECO:0000256" key="11">
    <source>
        <dbReference type="ARBA" id="ARBA00023329"/>
    </source>
</evidence>
<dbReference type="GO" id="GO:0006886">
    <property type="term" value="P:intracellular protein transport"/>
    <property type="evidence" value="ECO:0007669"/>
    <property type="project" value="InterPro"/>
</dbReference>
<dbReference type="InterPro" id="IPR037067">
    <property type="entry name" value="Coatomer_gsu_app_sf"/>
</dbReference>
<dbReference type="Pfam" id="PF01602">
    <property type="entry name" value="Adaptin_N"/>
    <property type="match status" value="1"/>
</dbReference>
<dbReference type="GO" id="GO:0000139">
    <property type="term" value="C:Golgi membrane"/>
    <property type="evidence" value="ECO:0007669"/>
    <property type="project" value="UniProtKB-SubCell"/>
</dbReference>
<comment type="subunit">
    <text evidence="13">Oligomeric complex.</text>
</comment>
<evidence type="ECO:0000256" key="6">
    <source>
        <dbReference type="ARBA" id="ARBA00022737"/>
    </source>
</evidence>
<keyword evidence="3 13" id="KW-0813">Transport</keyword>
<dbReference type="InterPro" id="IPR016024">
    <property type="entry name" value="ARM-type_fold"/>
</dbReference>
<evidence type="ECO:0000256" key="13">
    <source>
        <dbReference type="PIRNR" id="PIRNR037093"/>
    </source>
</evidence>
<dbReference type="InterPro" id="IPR032154">
    <property type="entry name" value="Coatomer_g_Cpla"/>
</dbReference>
<evidence type="ECO:0000256" key="9">
    <source>
        <dbReference type="ARBA" id="ARBA00023034"/>
    </source>
</evidence>
<dbReference type="InterPro" id="IPR012295">
    <property type="entry name" value="TBP_dom_sf"/>
</dbReference>
<keyword evidence="9 13" id="KW-0333">Golgi apparatus</keyword>
<accession>A0AAD4QS30</accession>
<dbReference type="Proteomes" id="UP001203297">
    <property type="component" value="Unassembled WGS sequence"/>
</dbReference>
<dbReference type="InterPro" id="IPR013041">
    <property type="entry name" value="Clathrin_app_Ig-like_sf"/>
</dbReference>
<dbReference type="PIRSF" id="PIRSF037093">
    <property type="entry name" value="Coatomer_gamma_subunit"/>
    <property type="match status" value="1"/>
</dbReference>
<dbReference type="InterPro" id="IPR011989">
    <property type="entry name" value="ARM-like"/>
</dbReference>
<comment type="similarity">
    <text evidence="2 13">Belongs to the COPG family.</text>
</comment>
<reference evidence="17" key="1">
    <citation type="journal article" date="2022" name="New Phytol.">
        <title>Evolutionary transition to the ectomycorrhizal habit in the genomes of a hyperdiverse lineage of mushroom-forming fungi.</title>
        <authorList>
            <person name="Looney B."/>
            <person name="Miyauchi S."/>
            <person name="Morin E."/>
            <person name="Drula E."/>
            <person name="Courty P.E."/>
            <person name="Kohler A."/>
            <person name="Kuo A."/>
            <person name="LaButti K."/>
            <person name="Pangilinan J."/>
            <person name="Lipzen A."/>
            <person name="Riley R."/>
            <person name="Andreopoulos W."/>
            <person name="He G."/>
            <person name="Johnson J."/>
            <person name="Nolan M."/>
            <person name="Tritt A."/>
            <person name="Barry K.W."/>
            <person name="Grigoriev I.V."/>
            <person name="Nagy L.G."/>
            <person name="Hibbett D."/>
            <person name="Henrissat B."/>
            <person name="Matheny P.B."/>
            <person name="Labbe J."/>
            <person name="Martin F.M."/>
        </authorList>
    </citation>
    <scope>NUCLEOTIDE SEQUENCE</scope>
    <source>
        <strain evidence="17">BPL690</strain>
    </source>
</reference>
<evidence type="ECO:0000256" key="10">
    <source>
        <dbReference type="ARBA" id="ARBA00023136"/>
    </source>
</evidence>
<dbReference type="Pfam" id="PF08752">
    <property type="entry name" value="COP-gamma_platf"/>
    <property type="match status" value="1"/>
</dbReference>
<proteinExistence type="inferred from homology"/>
<dbReference type="GO" id="GO:0006891">
    <property type="term" value="P:intra-Golgi vesicle-mediated transport"/>
    <property type="evidence" value="ECO:0007669"/>
    <property type="project" value="TreeGrafter"/>
</dbReference>
<keyword evidence="7 13" id="KW-0931">ER-Golgi transport</keyword>
<keyword evidence="5" id="KW-0597">Phosphoprotein</keyword>
<name>A0AAD4QS30_9AGAM</name>
<dbReference type="GO" id="GO:0030126">
    <property type="term" value="C:COPI vesicle coat"/>
    <property type="evidence" value="ECO:0007669"/>
    <property type="project" value="InterPro"/>
</dbReference>
<comment type="subcellular location">
    <subcellularLocation>
        <location evidence="13">Cytoplasm</location>
    </subcellularLocation>
    <subcellularLocation>
        <location evidence="1 13">Golgi apparatus membrane</location>
        <topology evidence="1 13">Peripheral membrane protein</topology>
        <orientation evidence="1 13">Cytoplasmic side</orientation>
    </subcellularLocation>
    <subcellularLocation>
        <location evidence="13">Cytoplasmic vesicle</location>
        <location evidence="13">COPI-coated vesicle membrane</location>
        <topology evidence="13">Peripheral membrane protein</topology>
        <orientation evidence="13">Cytoplasmic side</orientation>
    </subcellularLocation>
</comment>
<dbReference type="PANTHER" id="PTHR10261">
    <property type="entry name" value="COATOMER SUBUNIT GAMMA"/>
    <property type="match status" value="1"/>
</dbReference>
<feature type="domain" description="Clathrin/coatomer adaptor adaptin-like N-terminal" evidence="14">
    <location>
        <begin position="19"/>
        <end position="499"/>
    </location>
</feature>
<dbReference type="PANTHER" id="PTHR10261:SF0">
    <property type="entry name" value="COATOMER SUBUNIT GAMMA-2"/>
    <property type="match status" value="1"/>
</dbReference>
<evidence type="ECO:0000259" key="16">
    <source>
        <dbReference type="Pfam" id="PF16381"/>
    </source>
</evidence>
<keyword evidence="4 13" id="KW-0963">Cytoplasm</keyword>
<dbReference type="FunFam" id="2.60.40.1480:FF:000001">
    <property type="entry name" value="Coatomer subunit gamma"/>
    <property type="match status" value="1"/>
</dbReference>
<organism evidence="17 18">
    <name type="scientific">Multifurca ochricompacta</name>
    <dbReference type="NCBI Taxonomy" id="376703"/>
    <lineage>
        <taxon>Eukaryota</taxon>
        <taxon>Fungi</taxon>
        <taxon>Dikarya</taxon>
        <taxon>Basidiomycota</taxon>
        <taxon>Agaricomycotina</taxon>
        <taxon>Agaricomycetes</taxon>
        <taxon>Russulales</taxon>
        <taxon>Russulaceae</taxon>
        <taxon>Multifurca</taxon>
    </lineage>
</organism>
<dbReference type="SUPFAM" id="SSF48371">
    <property type="entry name" value="ARM repeat"/>
    <property type="match status" value="1"/>
</dbReference>
<sequence length="848" mass="92817">MAAFSKKEEEGLSSYYNNKTTVIQEARVFNESPISPRKSRALLTRIVYLLYIGENFGTQEATTLFLAPQNCFSTRTALRQMVYLSIKELAVSAEDVIMVTSSIMKDMQPNSEVIYRPNAIRALCRIIDPSMVQGVERFFKAAIVDRTPSISSAALVSSYHLFPFAKDVIKRWVNEAQEAVNAKSSASFFGSSSTSSYLGFGTSSSANTGYQPMPSTSYIAQYHALGLLYLIRRQDRMAVTKMIQQLGGGKTGSGTVLKNPMALSMLIRYAAKRPETDVRPSEGWLRHKSDMVNFEAARAICEMKNVTSAQLAKSIAVLQLFLSSPKATLKFAAARTLAGLALTRPASVATCNVDLESLISDPNRSVATYAITTLLKTGNEASVDRLMKQITGFMSEISDEFKVIIVDAIRSLCLKFPAKHASMLGFLSGVLRDEGGYDFKRAVVEAIFDMIKFIGESKEQALSHLCEFIEDCEFTKLSVRILHLLGIEGPKAPNPPNIFSIGVLLNRCLDDVDDEVRDRAALYLKIIDIPRLAETYVKDVSREQAAQEVARPSSLDTIGAPITRTTTPAPAPQTAEETQSAFVQQLAQVPELASYGAIINSSKSMQLTENETEYQVSCVKHVFREHVVFQFNVSNTMPDTILEQVSVIMQHSADSGLTEDFIIPVPILSSTNSPGIVYVSFTRDAPEEYATASFQCVLKFISKEVDPATGEPEDEGYEDEYQLEEVELAAGGDYIIPSYSNFSSEWDRLRTGASITETFTLASMESIKAACDSIIEIVNMEPLGGSQNPAAGTTVHTLQLSGLLTGGGGKVLARCRMTFSRGEGVTLELGVRGEKREACQLVIAAIGD</sequence>
<evidence type="ECO:0000256" key="1">
    <source>
        <dbReference type="ARBA" id="ARBA00004255"/>
    </source>
</evidence>
<protein>
    <recommendedName>
        <fullName evidence="13">Coatomer subunit gamma</fullName>
    </recommendedName>
</protein>
<dbReference type="InterPro" id="IPR013040">
    <property type="entry name" value="Coatomer_gsu_app_Ig-like_dom"/>
</dbReference>
<evidence type="ECO:0000259" key="14">
    <source>
        <dbReference type="Pfam" id="PF01602"/>
    </source>
</evidence>
<evidence type="ECO:0000313" key="17">
    <source>
        <dbReference type="EMBL" id="KAI0308097.1"/>
    </source>
</evidence>
<evidence type="ECO:0000256" key="3">
    <source>
        <dbReference type="ARBA" id="ARBA00022448"/>
    </source>
</evidence>
<dbReference type="AlphaFoldDB" id="A0AAD4QS30"/>
<dbReference type="GO" id="GO:0009306">
    <property type="term" value="P:protein secretion"/>
    <property type="evidence" value="ECO:0007669"/>
    <property type="project" value="TreeGrafter"/>
</dbReference>
<comment type="caution">
    <text evidence="17">The sequence shown here is derived from an EMBL/GenBank/DDBJ whole genome shotgun (WGS) entry which is preliminary data.</text>
</comment>
<evidence type="ECO:0000259" key="15">
    <source>
        <dbReference type="Pfam" id="PF08752"/>
    </source>
</evidence>
<dbReference type="GO" id="GO:0006888">
    <property type="term" value="P:endoplasmic reticulum to Golgi vesicle-mediated transport"/>
    <property type="evidence" value="ECO:0007669"/>
    <property type="project" value="TreeGrafter"/>
</dbReference>
<dbReference type="GO" id="GO:0005198">
    <property type="term" value="F:structural molecule activity"/>
    <property type="evidence" value="ECO:0007669"/>
    <property type="project" value="InterPro"/>
</dbReference>
<dbReference type="EMBL" id="WTXG01000001">
    <property type="protein sequence ID" value="KAI0308097.1"/>
    <property type="molecule type" value="Genomic_DNA"/>
</dbReference>
<dbReference type="Gene3D" id="1.25.10.10">
    <property type="entry name" value="Leucine-rich Repeat Variant"/>
    <property type="match status" value="1"/>
</dbReference>
<gene>
    <name evidence="17" type="ORF">B0F90DRAFT_1807392</name>
</gene>
<dbReference type="FunFam" id="3.30.310.10:FF:000008">
    <property type="entry name" value="Coatomer subunit gamma"/>
    <property type="match status" value="1"/>
</dbReference>
<dbReference type="InterPro" id="IPR009028">
    <property type="entry name" value="Coatomer/calthrin_app_sub_C"/>
</dbReference>
<evidence type="ECO:0000256" key="8">
    <source>
        <dbReference type="ARBA" id="ARBA00022927"/>
    </source>
</evidence>
<dbReference type="SUPFAM" id="SSF55711">
    <property type="entry name" value="Subdomain of clathrin and coatomer appendage domain"/>
    <property type="match status" value="1"/>
</dbReference>
<evidence type="ECO:0000313" key="18">
    <source>
        <dbReference type="Proteomes" id="UP001203297"/>
    </source>
</evidence>
<dbReference type="GO" id="GO:0005783">
    <property type="term" value="C:endoplasmic reticulum"/>
    <property type="evidence" value="ECO:0007669"/>
    <property type="project" value="TreeGrafter"/>
</dbReference>
<evidence type="ECO:0000256" key="2">
    <source>
        <dbReference type="ARBA" id="ARBA00010720"/>
    </source>
</evidence>
<dbReference type="Gene3D" id="3.30.310.10">
    <property type="entry name" value="TATA-Binding Protein"/>
    <property type="match status" value="1"/>
</dbReference>
<keyword evidence="11 13" id="KW-0968">Cytoplasmic vesicle</keyword>
<feature type="domain" description="Coatomer subunit gamma C-terminal" evidence="16">
    <location>
        <begin position="732"/>
        <end position="846"/>
    </location>
</feature>
<keyword evidence="8 13" id="KW-0653">Protein transport</keyword>
<comment type="function">
    <text evidence="12 13">The coatomer is a cytosolic protein complex that binds to dilysine motifs and reversibly associates with Golgi non-clathrin-coated vesicles, which further mediate biosynthetic protein transport from the ER, via the Golgi up to the trans Golgi network. Coatomer complex is required for budding from Golgi membranes, and is essential for the retrograde Golgi-to-ER transport of dilysine-tagged proteins.</text>
</comment>
<dbReference type="InterPro" id="IPR017106">
    <property type="entry name" value="Coatomer_gsu"/>
</dbReference>
<dbReference type="InterPro" id="IPR002553">
    <property type="entry name" value="Clathrin/coatomer_adapt-like_N"/>
</dbReference>
<evidence type="ECO:0000256" key="12">
    <source>
        <dbReference type="ARBA" id="ARBA00025536"/>
    </source>
</evidence>
<dbReference type="Gene3D" id="2.60.40.1480">
    <property type="entry name" value="Coatomer, gamma subunit, appendage domain"/>
    <property type="match status" value="1"/>
</dbReference>
<keyword evidence="10 13" id="KW-0472">Membrane</keyword>
<dbReference type="Pfam" id="PF16381">
    <property type="entry name" value="Coatomer_g_Cpla"/>
    <property type="match status" value="1"/>
</dbReference>
<keyword evidence="18" id="KW-1185">Reference proteome</keyword>
<keyword evidence="6" id="KW-0677">Repeat</keyword>
<dbReference type="GO" id="GO:0005793">
    <property type="term" value="C:endoplasmic reticulum-Golgi intermediate compartment"/>
    <property type="evidence" value="ECO:0007669"/>
    <property type="project" value="TreeGrafter"/>
</dbReference>